<dbReference type="Pfam" id="PF24827">
    <property type="entry name" value="AstE_AspA_cat"/>
    <property type="match status" value="1"/>
</dbReference>
<dbReference type="GO" id="GO:0046872">
    <property type="term" value="F:metal ion binding"/>
    <property type="evidence" value="ECO:0007669"/>
    <property type="project" value="UniProtKB-KW"/>
</dbReference>
<protein>
    <submittedName>
        <fullName evidence="7">Succinylglutamate desuccinylase</fullName>
    </submittedName>
</protein>
<gene>
    <name evidence="7" type="ORF">BTE48_01440</name>
</gene>
<dbReference type="PIRSF" id="PIRSF039012">
    <property type="entry name" value="ASP"/>
    <property type="match status" value="1"/>
</dbReference>
<sequence length="354" mass="38072">MRAEPIEINGTFIKPGEKKTLSIPVAAMVTNADVELTVQVIHGRRPGPVLLVSAAIHGDELNGVEIIRRLLKLRQLQSLSGTLIVVPIVNVHGFLAHSRYLPDGRDLNRSFPGSPKGSLAARLAHTFLASVVSHATHGIDLHTGARHRANLPQIRFDPSDSRSEEMARAFGLPVILHSESKEGTLRGAAAALGIPMILYEAGEALRFDEVCIRAGMNGIVNVMRKLGMIRRTKRKTVPMEPSVALNSLWVRSPASGILRTLLPLGAKTSKSSVIGVVADPLGETEVEVTAPCEGVVIGRVNLPLVHEGEALFHIARFSQDANEVVDQVEAFTGELEPDTPLEPPSQPDLAPIIS</sequence>
<dbReference type="OrthoDB" id="9782876at2"/>
<evidence type="ECO:0000259" key="6">
    <source>
        <dbReference type="Pfam" id="PF24827"/>
    </source>
</evidence>
<evidence type="ECO:0000313" key="8">
    <source>
        <dbReference type="Proteomes" id="UP000191418"/>
    </source>
</evidence>
<name>A0A1T4QVP4_9GAMM</name>
<feature type="domain" description="Succinylglutamate desuccinylase/Aspartoacylase catalytic" evidence="6">
    <location>
        <begin position="46"/>
        <end position="224"/>
    </location>
</feature>
<dbReference type="GO" id="GO:0016811">
    <property type="term" value="F:hydrolase activity, acting on carbon-nitrogen (but not peptide) bonds, in linear amides"/>
    <property type="evidence" value="ECO:0007669"/>
    <property type="project" value="InterPro"/>
</dbReference>
<organism evidence="7 8">
    <name type="scientific">Oceanospirillum multiglobuliferum</name>
    <dbReference type="NCBI Taxonomy" id="64969"/>
    <lineage>
        <taxon>Bacteria</taxon>
        <taxon>Pseudomonadati</taxon>
        <taxon>Pseudomonadota</taxon>
        <taxon>Gammaproteobacteria</taxon>
        <taxon>Oceanospirillales</taxon>
        <taxon>Oceanospirillaceae</taxon>
        <taxon>Oceanospirillum</taxon>
    </lineage>
</organism>
<accession>A0A1T4QVP4</accession>
<evidence type="ECO:0000256" key="3">
    <source>
        <dbReference type="ARBA" id="ARBA00022801"/>
    </source>
</evidence>
<evidence type="ECO:0000256" key="4">
    <source>
        <dbReference type="ARBA" id="ARBA00022833"/>
    </source>
</evidence>
<dbReference type="GO" id="GO:0016788">
    <property type="term" value="F:hydrolase activity, acting on ester bonds"/>
    <property type="evidence" value="ECO:0007669"/>
    <property type="project" value="InterPro"/>
</dbReference>
<dbReference type="RefSeq" id="WP_078745601.1">
    <property type="nucleotide sequence ID" value="NZ_FUXG01000013.1"/>
</dbReference>
<dbReference type="CDD" id="cd06251">
    <property type="entry name" value="M14_ASTE_ASPA-like"/>
    <property type="match status" value="1"/>
</dbReference>
<dbReference type="InterPro" id="IPR053138">
    <property type="entry name" value="N-alpha-Ac-DABA_deacetylase"/>
</dbReference>
<comment type="cofactor">
    <cofactor evidence="1">
        <name>Zn(2+)</name>
        <dbReference type="ChEBI" id="CHEBI:29105"/>
    </cofactor>
</comment>
<evidence type="ECO:0000256" key="5">
    <source>
        <dbReference type="SAM" id="MobiDB-lite"/>
    </source>
</evidence>
<keyword evidence="4" id="KW-0862">Zinc</keyword>
<evidence type="ECO:0000256" key="1">
    <source>
        <dbReference type="ARBA" id="ARBA00001947"/>
    </source>
</evidence>
<proteinExistence type="predicted"/>
<evidence type="ECO:0000313" key="7">
    <source>
        <dbReference type="EMBL" id="OPX57115.1"/>
    </source>
</evidence>
<dbReference type="Gene3D" id="3.40.630.10">
    <property type="entry name" value="Zn peptidases"/>
    <property type="match status" value="1"/>
</dbReference>
<dbReference type="Proteomes" id="UP000191418">
    <property type="component" value="Unassembled WGS sequence"/>
</dbReference>
<dbReference type="STRING" id="64969.SAMN02745127_02011"/>
<dbReference type="SUPFAM" id="SSF53187">
    <property type="entry name" value="Zn-dependent exopeptidases"/>
    <property type="match status" value="1"/>
</dbReference>
<dbReference type="EMBL" id="MTSM01000001">
    <property type="protein sequence ID" value="OPX57115.1"/>
    <property type="molecule type" value="Genomic_DNA"/>
</dbReference>
<reference evidence="7 8" key="1">
    <citation type="submission" date="2017-01" db="EMBL/GenBank/DDBJ databases">
        <title>Genome Sequencing of a Marine Spirillum, Oceanospirillum multiglobuliferum ATCC 33336, from Japan.</title>
        <authorList>
            <person name="Carney J.G."/>
            <person name="Trachtenberg A.M."/>
            <person name="Rheaume B.A."/>
            <person name="Linnane J.D."/>
            <person name="Pitts N.L."/>
            <person name="Mykles D.L."/>
            <person name="Maclea K.S."/>
        </authorList>
    </citation>
    <scope>NUCLEOTIDE SEQUENCE [LARGE SCALE GENOMIC DNA]</scope>
    <source>
        <strain evidence="7 8">ATCC 33336</strain>
    </source>
</reference>
<feature type="region of interest" description="Disordered" evidence="5">
    <location>
        <begin position="334"/>
        <end position="354"/>
    </location>
</feature>
<comment type="caution">
    <text evidence="7">The sequence shown here is derived from an EMBL/GenBank/DDBJ whole genome shotgun (WGS) entry which is preliminary data.</text>
</comment>
<keyword evidence="2" id="KW-0479">Metal-binding</keyword>
<evidence type="ECO:0000256" key="2">
    <source>
        <dbReference type="ARBA" id="ARBA00022723"/>
    </source>
</evidence>
<dbReference type="PANTHER" id="PTHR37326:SF2">
    <property type="entry name" value="SUCCINYLGLUTAMATE DESUCCINYLASE_ASPARTOACYLASE FAMILY PROTEIN"/>
    <property type="match status" value="1"/>
</dbReference>
<dbReference type="InterPro" id="IPR055438">
    <property type="entry name" value="AstE_AspA_cat"/>
</dbReference>
<dbReference type="AlphaFoldDB" id="A0A1T4QVP4"/>
<dbReference type="InterPro" id="IPR043795">
    <property type="entry name" value="N-alpha-Ac-DABA-like"/>
</dbReference>
<keyword evidence="3" id="KW-0378">Hydrolase</keyword>
<keyword evidence="8" id="KW-1185">Reference proteome</keyword>
<dbReference type="PANTHER" id="PTHR37326">
    <property type="entry name" value="BLL3975 PROTEIN"/>
    <property type="match status" value="1"/>
</dbReference>